<protein>
    <recommendedName>
        <fullName evidence="4">Secreted protein</fullName>
    </recommendedName>
</protein>
<evidence type="ECO:0008006" key="4">
    <source>
        <dbReference type="Google" id="ProtNLM"/>
    </source>
</evidence>
<organism evidence="2 3">
    <name type="scientific">Paractinoplanes ferrugineus</name>
    <dbReference type="NCBI Taxonomy" id="113564"/>
    <lineage>
        <taxon>Bacteria</taxon>
        <taxon>Bacillati</taxon>
        <taxon>Actinomycetota</taxon>
        <taxon>Actinomycetes</taxon>
        <taxon>Micromonosporales</taxon>
        <taxon>Micromonosporaceae</taxon>
        <taxon>Paractinoplanes</taxon>
    </lineage>
</organism>
<sequence>MDQVWQQIPTLAGVAIGALASYLTSSANERSKWRRDRDLRRSEKQSLAYAEYGSAVKETYQWTMHFAHCRGLPAFGPDMTLEEVSAEMSRVSMIRAVKWETVLLLGSEATISAARRWHESIWQMQHVASSDGLDLDEWMAAREESNDARTAFYDSARADLGVSGETVRRRRRP</sequence>
<dbReference type="Proteomes" id="UP000598174">
    <property type="component" value="Unassembled WGS sequence"/>
</dbReference>
<evidence type="ECO:0000313" key="2">
    <source>
        <dbReference type="EMBL" id="GIE15413.1"/>
    </source>
</evidence>
<keyword evidence="1" id="KW-0812">Transmembrane</keyword>
<dbReference type="EMBL" id="BOMM01000066">
    <property type="protein sequence ID" value="GIE15413.1"/>
    <property type="molecule type" value="Genomic_DNA"/>
</dbReference>
<comment type="caution">
    <text evidence="2">The sequence shown here is derived from an EMBL/GenBank/DDBJ whole genome shotgun (WGS) entry which is preliminary data.</text>
</comment>
<reference evidence="2" key="1">
    <citation type="submission" date="2021-01" db="EMBL/GenBank/DDBJ databases">
        <title>Whole genome shotgun sequence of Actinoplanes ferrugineus NBRC 15555.</title>
        <authorList>
            <person name="Komaki H."/>
            <person name="Tamura T."/>
        </authorList>
    </citation>
    <scope>NUCLEOTIDE SEQUENCE</scope>
    <source>
        <strain evidence="2">NBRC 15555</strain>
    </source>
</reference>
<keyword evidence="3" id="KW-1185">Reference proteome</keyword>
<feature type="transmembrane region" description="Helical" evidence="1">
    <location>
        <begin position="6"/>
        <end position="25"/>
    </location>
</feature>
<evidence type="ECO:0000313" key="3">
    <source>
        <dbReference type="Proteomes" id="UP000598174"/>
    </source>
</evidence>
<gene>
    <name evidence="2" type="ORF">Afe05nite_72530</name>
</gene>
<name>A0A919J7D3_9ACTN</name>
<dbReference type="RefSeq" id="WP_203821789.1">
    <property type="nucleotide sequence ID" value="NZ_BAAABP010000056.1"/>
</dbReference>
<dbReference type="AlphaFoldDB" id="A0A919J7D3"/>
<keyword evidence="1" id="KW-1133">Transmembrane helix</keyword>
<keyword evidence="1" id="KW-0472">Membrane</keyword>
<accession>A0A919J7D3</accession>
<proteinExistence type="predicted"/>
<evidence type="ECO:0000256" key="1">
    <source>
        <dbReference type="SAM" id="Phobius"/>
    </source>
</evidence>